<gene>
    <name evidence="2" type="ORF">ACFQDM_03290</name>
</gene>
<sequence>MRVFRPVVALALALAASLAACGNNGKSSETEEAAVNDAPTTVEDRFARMALDCIHRPYPNKISHHMEGDEDLAIPREMTPAFYGCFDWHSAVHGHWLLTRILRTQPDTALGDEIRVALSQSFTEANIEQELVHYSAPGRAGFERPYGLAWYLQLVAELEESEDPELSEWRDTLRPLEDKIVERVMDWLPKLAYPVRAGTHNQSAFSFGLMLDYASTVGNDQLATLLAEKSMEFFKDDRNCPIGYEPSGEDFLSPCLMEADLMRRIMPRSQYAAWLGSFLPDIPLDGSGDWLEPGIVLDPEDGKLVHLDGVNLSRAWALEGIASALPKDDPRRDALLAAAQLHKETGVAAVSDSHYSGSHWLASFAMYLTTKRGL</sequence>
<organism evidence="2 3">
    <name type="scientific">Ponticaulis profundi</name>
    <dbReference type="NCBI Taxonomy" id="2665222"/>
    <lineage>
        <taxon>Bacteria</taxon>
        <taxon>Pseudomonadati</taxon>
        <taxon>Pseudomonadota</taxon>
        <taxon>Alphaproteobacteria</taxon>
        <taxon>Hyphomonadales</taxon>
        <taxon>Hyphomonadaceae</taxon>
        <taxon>Ponticaulis</taxon>
    </lineage>
</organism>
<feature type="chain" id="PRO_5046832481" evidence="1">
    <location>
        <begin position="23"/>
        <end position="374"/>
    </location>
</feature>
<dbReference type="PROSITE" id="PS51257">
    <property type="entry name" value="PROKAR_LIPOPROTEIN"/>
    <property type="match status" value="1"/>
</dbReference>
<feature type="signal peptide" evidence="1">
    <location>
        <begin position="1"/>
        <end position="22"/>
    </location>
</feature>
<dbReference type="Proteomes" id="UP001596303">
    <property type="component" value="Unassembled WGS sequence"/>
</dbReference>
<protein>
    <submittedName>
        <fullName evidence="2">DUF2891 domain-containing protein</fullName>
    </submittedName>
</protein>
<name>A0ABW1S608_9PROT</name>
<evidence type="ECO:0000313" key="2">
    <source>
        <dbReference type="EMBL" id="MFC6197082.1"/>
    </source>
</evidence>
<keyword evidence="1" id="KW-0732">Signal</keyword>
<dbReference type="EMBL" id="JBHSSW010000004">
    <property type="protein sequence ID" value="MFC6197082.1"/>
    <property type="molecule type" value="Genomic_DNA"/>
</dbReference>
<dbReference type="Pfam" id="PF11199">
    <property type="entry name" value="DUF2891"/>
    <property type="match status" value="1"/>
</dbReference>
<dbReference type="RefSeq" id="WP_377375441.1">
    <property type="nucleotide sequence ID" value="NZ_JBHSSW010000004.1"/>
</dbReference>
<dbReference type="InterPro" id="IPR021365">
    <property type="entry name" value="DUF2891"/>
</dbReference>
<accession>A0ABW1S608</accession>
<proteinExistence type="predicted"/>
<evidence type="ECO:0000313" key="3">
    <source>
        <dbReference type="Proteomes" id="UP001596303"/>
    </source>
</evidence>
<evidence type="ECO:0000256" key="1">
    <source>
        <dbReference type="SAM" id="SignalP"/>
    </source>
</evidence>
<reference evidence="3" key="1">
    <citation type="journal article" date="2019" name="Int. J. Syst. Evol. Microbiol.">
        <title>The Global Catalogue of Microorganisms (GCM) 10K type strain sequencing project: providing services to taxonomists for standard genome sequencing and annotation.</title>
        <authorList>
            <consortium name="The Broad Institute Genomics Platform"/>
            <consortium name="The Broad Institute Genome Sequencing Center for Infectious Disease"/>
            <person name="Wu L."/>
            <person name="Ma J."/>
        </authorList>
    </citation>
    <scope>NUCLEOTIDE SEQUENCE [LARGE SCALE GENOMIC DNA]</scope>
    <source>
        <strain evidence="3">CGMCC-1.15741</strain>
    </source>
</reference>
<comment type="caution">
    <text evidence="2">The sequence shown here is derived from an EMBL/GenBank/DDBJ whole genome shotgun (WGS) entry which is preliminary data.</text>
</comment>
<keyword evidence="3" id="KW-1185">Reference proteome</keyword>